<dbReference type="Pfam" id="PF00962">
    <property type="entry name" value="A_deaminase"/>
    <property type="match status" value="1"/>
</dbReference>
<evidence type="ECO:0000313" key="10">
    <source>
        <dbReference type="EMBL" id="KAH3830227.1"/>
    </source>
</evidence>
<dbReference type="Gene3D" id="3.20.20.140">
    <property type="entry name" value="Metal-dependent hydrolases"/>
    <property type="match status" value="1"/>
</dbReference>
<dbReference type="AlphaFoldDB" id="A0A9D4K2D7"/>
<name>A0A9D4K2D7_DREPO</name>
<keyword evidence="5" id="KW-0378">Hydrolase</keyword>
<evidence type="ECO:0000259" key="9">
    <source>
        <dbReference type="Pfam" id="PF00962"/>
    </source>
</evidence>
<gene>
    <name evidence="10" type="ORF">DPMN_103467</name>
</gene>
<evidence type="ECO:0000256" key="4">
    <source>
        <dbReference type="ARBA" id="ARBA00022723"/>
    </source>
</evidence>
<evidence type="ECO:0000256" key="1">
    <source>
        <dbReference type="ARBA" id="ARBA00001947"/>
    </source>
</evidence>
<dbReference type="Proteomes" id="UP000828390">
    <property type="component" value="Unassembled WGS sequence"/>
</dbReference>
<comment type="catalytic activity">
    <reaction evidence="8">
        <text>N(6)-methyl-AMP + H2O + H(+) = IMP + methylamine</text>
        <dbReference type="Rhea" id="RHEA:16001"/>
        <dbReference type="ChEBI" id="CHEBI:15377"/>
        <dbReference type="ChEBI" id="CHEBI:15378"/>
        <dbReference type="ChEBI" id="CHEBI:58053"/>
        <dbReference type="ChEBI" id="CHEBI:59338"/>
        <dbReference type="ChEBI" id="CHEBI:144842"/>
    </reaction>
    <physiologicalReaction direction="left-to-right" evidence="8">
        <dbReference type="Rhea" id="RHEA:16002"/>
    </physiologicalReaction>
</comment>
<keyword evidence="11" id="KW-1185">Reference proteome</keyword>
<protein>
    <recommendedName>
        <fullName evidence="9">Adenosine deaminase domain-containing protein</fullName>
    </recommendedName>
</protein>
<keyword evidence="6" id="KW-0862">Zinc</keyword>
<evidence type="ECO:0000256" key="3">
    <source>
        <dbReference type="ARBA" id="ARBA00011245"/>
    </source>
</evidence>
<dbReference type="PANTHER" id="PTHR11409">
    <property type="entry name" value="ADENOSINE DEAMINASE"/>
    <property type="match status" value="1"/>
</dbReference>
<accession>A0A9D4K2D7</accession>
<comment type="similarity">
    <text evidence="2">Belongs to the metallo-dependent hydrolases superfamily. Adenosine and AMP deaminases family.</text>
</comment>
<evidence type="ECO:0000256" key="7">
    <source>
        <dbReference type="ARBA" id="ARBA00023080"/>
    </source>
</evidence>
<dbReference type="GO" id="GO:0009117">
    <property type="term" value="P:nucleotide metabolic process"/>
    <property type="evidence" value="ECO:0007669"/>
    <property type="project" value="UniProtKB-KW"/>
</dbReference>
<dbReference type="EMBL" id="JAIWYP010000004">
    <property type="protein sequence ID" value="KAH3830227.1"/>
    <property type="molecule type" value="Genomic_DNA"/>
</dbReference>
<dbReference type="InterPro" id="IPR001365">
    <property type="entry name" value="A_deaminase_dom"/>
</dbReference>
<reference evidence="10" key="1">
    <citation type="journal article" date="2019" name="bioRxiv">
        <title>The Genome of the Zebra Mussel, Dreissena polymorpha: A Resource for Invasive Species Research.</title>
        <authorList>
            <person name="McCartney M.A."/>
            <person name="Auch B."/>
            <person name="Kono T."/>
            <person name="Mallez S."/>
            <person name="Zhang Y."/>
            <person name="Obille A."/>
            <person name="Becker A."/>
            <person name="Abrahante J.E."/>
            <person name="Garbe J."/>
            <person name="Badalamenti J.P."/>
            <person name="Herman A."/>
            <person name="Mangelson H."/>
            <person name="Liachko I."/>
            <person name="Sullivan S."/>
            <person name="Sone E.D."/>
            <person name="Koren S."/>
            <person name="Silverstein K.A.T."/>
            <person name="Beckman K.B."/>
            <person name="Gohl D.M."/>
        </authorList>
    </citation>
    <scope>NUCLEOTIDE SEQUENCE</scope>
    <source>
        <strain evidence="10">Duluth1</strain>
        <tissue evidence="10">Whole animal</tissue>
    </source>
</reference>
<feature type="domain" description="Adenosine deaminase" evidence="9">
    <location>
        <begin position="10"/>
        <end position="332"/>
    </location>
</feature>
<dbReference type="GO" id="GO:0046872">
    <property type="term" value="F:metal ion binding"/>
    <property type="evidence" value="ECO:0007669"/>
    <property type="project" value="UniProtKB-KW"/>
</dbReference>
<keyword evidence="7" id="KW-0546">Nucleotide metabolism</keyword>
<dbReference type="PANTHER" id="PTHR11409:SF42">
    <property type="entry name" value="ADENOSINE DEAMINASE-LIKE PROTEIN"/>
    <property type="match status" value="1"/>
</dbReference>
<evidence type="ECO:0000256" key="8">
    <source>
        <dbReference type="ARBA" id="ARBA00048787"/>
    </source>
</evidence>
<dbReference type="SUPFAM" id="SSF51556">
    <property type="entry name" value="Metallo-dependent hydrolases"/>
    <property type="match status" value="1"/>
</dbReference>
<evidence type="ECO:0000256" key="6">
    <source>
        <dbReference type="ARBA" id="ARBA00022833"/>
    </source>
</evidence>
<reference evidence="10" key="2">
    <citation type="submission" date="2020-11" db="EMBL/GenBank/DDBJ databases">
        <authorList>
            <person name="McCartney M.A."/>
            <person name="Auch B."/>
            <person name="Kono T."/>
            <person name="Mallez S."/>
            <person name="Becker A."/>
            <person name="Gohl D.M."/>
            <person name="Silverstein K.A.T."/>
            <person name="Koren S."/>
            <person name="Bechman K.B."/>
            <person name="Herman A."/>
            <person name="Abrahante J.E."/>
            <person name="Garbe J."/>
        </authorList>
    </citation>
    <scope>NUCLEOTIDE SEQUENCE</scope>
    <source>
        <strain evidence="10">Duluth1</strain>
        <tissue evidence="10">Whole animal</tissue>
    </source>
</reference>
<dbReference type="CDD" id="cd00443">
    <property type="entry name" value="ADA_AMPD"/>
    <property type="match status" value="1"/>
</dbReference>
<evidence type="ECO:0000256" key="2">
    <source>
        <dbReference type="ARBA" id="ARBA00006676"/>
    </source>
</evidence>
<dbReference type="GO" id="GO:0006154">
    <property type="term" value="P:adenosine catabolic process"/>
    <property type="evidence" value="ECO:0007669"/>
    <property type="project" value="TreeGrafter"/>
</dbReference>
<evidence type="ECO:0000256" key="5">
    <source>
        <dbReference type="ARBA" id="ARBA00022801"/>
    </source>
</evidence>
<proteinExistence type="inferred from homology"/>
<dbReference type="FunFam" id="3.20.20.140:FF:000033">
    <property type="entry name" value="Adenosine deaminase-like protein"/>
    <property type="match status" value="1"/>
</dbReference>
<sequence>MSEKFFKKLPKVELHAHINGSISEDTMATLVARKQAVDQDWRLMYRKGESDTLEGVFKMFKLIHQITDNTDAVYKVTYDVIHEFAADNVKYLELRTTPRAEPGTGMTKTAYVEAVIQAIQDCALEDIDIIVRLILAIDRRHSVSVAMETVNLAAEYRKKTEGLVVGVDFSGDPSVGDGSDFIPVFEEARRHGLKLALHLAEVPAPDETWKLLQLPPDRIGHGTCLQPEVGGTQQLVDFVTAKRIPLELCLTSNIVGRTVPDYDNHHFLFWYDRRHPCIVCTDDKGVFSTTLSNEYSVAADTFNLSRDQVWQLSLDSIDHLFSDDEVKRKLRHKWGQLKDHVFADKHVS</sequence>
<organism evidence="10 11">
    <name type="scientific">Dreissena polymorpha</name>
    <name type="common">Zebra mussel</name>
    <name type="synonym">Mytilus polymorpha</name>
    <dbReference type="NCBI Taxonomy" id="45954"/>
    <lineage>
        <taxon>Eukaryota</taxon>
        <taxon>Metazoa</taxon>
        <taxon>Spiralia</taxon>
        <taxon>Lophotrochozoa</taxon>
        <taxon>Mollusca</taxon>
        <taxon>Bivalvia</taxon>
        <taxon>Autobranchia</taxon>
        <taxon>Heteroconchia</taxon>
        <taxon>Euheterodonta</taxon>
        <taxon>Imparidentia</taxon>
        <taxon>Neoheterodontei</taxon>
        <taxon>Myida</taxon>
        <taxon>Dreissenoidea</taxon>
        <taxon>Dreissenidae</taxon>
        <taxon>Dreissena</taxon>
    </lineage>
</organism>
<evidence type="ECO:0000313" key="11">
    <source>
        <dbReference type="Proteomes" id="UP000828390"/>
    </source>
</evidence>
<dbReference type="InterPro" id="IPR032466">
    <property type="entry name" value="Metal_Hydrolase"/>
</dbReference>
<dbReference type="GO" id="GO:0046103">
    <property type="term" value="P:inosine biosynthetic process"/>
    <property type="evidence" value="ECO:0007669"/>
    <property type="project" value="TreeGrafter"/>
</dbReference>
<dbReference type="InterPro" id="IPR006330">
    <property type="entry name" value="Ado/ade_deaminase"/>
</dbReference>
<keyword evidence="4" id="KW-0479">Metal-binding</keyword>
<comment type="subunit">
    <text evidence="3">Monomer.</text>
</comment>
<dbReference type="GO" id="GO:0004000">
    <property type="term" value="F:adenosine deaminase activity"/>
    <property type="evidence" value="ECO:0007669"/>
    <property type="project" value="TreeGrafter"/>
</dbReference>
<comment type="cofactor">
    <cofactor evidence="1">
        <name>Zn(2+)</name>
        <dbReference type="ChEBI" id="CHEBI:29105"/>
    </cofactor>
</comment>
<comment type="caution">
    <text evidence="10">The sequence shown here is derived from an EMBL/GenBank/DDBJ whole genome shotgun (WGS) entry which is preliminary data.</text>
</comment>